<proteinExistence type="predicted"/>
<dbReference type="Proteomes" id="UP000515854">
    <property type="component" value="Genome"/>
</dbReference>
<evidence type="ECO:0000313" key="1">
    <source>
        <dbReference type="EMBL" id="QNJ59225.1"/>
    </source>
</evidence>
<name>A0A7G8LPQ3_9CAUD</name>
<evidence type="ECO:0000313" key="2">
    <source>
        <dbReference type="Proteomes" id="UP000515854"/>
    </source>
</evidence>
<reference evidence="1 2" key="1">
    <citation type="submission" date="2020-07" db="EMBL/GenBank/DDBJ databases">
        <authorList>
            <person name="Baliraine F.N."/>
            <person name="Frederick G.D."/>
            <person name="Mills R.B."/>
            <person name="Woodruff J.W."/>
            <person name="Richardson W.J."/>
            <person name="Garlena R.A."/>
            <person name="Russell D.A."/>
            <person name="Pope W.H."/>
            <person name="Jacobs-Sera D."/>
            <person name="Hatfull G.F."/>
        </authorList>
    </citation>
    <scope>NUCLEOTIDE SEQUENCE [LARGE SCALE GENOMIC DNA]</scope>
</reference>
<organism evidence="1 2">
    <name type="scientific">Mycobacterium phage MrMiyagi</name>
    <dbReference type="NCBI Taxonomy" id="2762395"/>
    <lineage>
        <taxon>Viruses</taxon>
        <taxon>Duplodnaviria</taxon>
        <taxon>Heunggongvirae</taxon>
        <taxon>Uroviricota</taxon>
        <taxon>Caudoviricetes</taxon>
        <taxon>Fowlmouthvirus</taxon>
        <taxon>Fowlmouthvirus fowlmouth</taxon>
    </lineage>
</organism>
<sequence>MKNMKTLMTQRDREMNFEQMLTRAGLLSLPYGREDDSSGGYGTAGDIVYTTNDGVDLNQLWAEAQAALAVWNAGRSKLVNLLTFDVENEIESVPQVGEATFELASEFGEPESERIKLGYFQLGYDFQDYDRATRFTYRFLRDADSRQVAAINNAMMQADERLVFKQVMAAIFDNRNRVADIRNNPYNVYALYNADGTVPPSYRGNTFTSSHSHYLVSGGAKIDSGDLEDAYEHIAEHGYSIENGTQIVCLMNRAQLKEVRKFRAGQTNNNSKVAEYDFIPGRGQPTQIIDTPLGLLGSLPPETWNGLRVYGSYGDILLIEEPFIPDGYFLMFGTGGAGNLQNLVGFRQHKNAVYRGLRIMPGRDQRYPLIESYYTRAFGTGIRQRAGAVVMQIKASGSYDIPEPYDRSKSVIA</sequence>
<gene>
    <name evidence="1" type="primary">10</name>
    <name evidence="1" type="ORF">SEA_MRMIYAGI_10</name>
</gene>
<accession>A0A7G8LPQ3</accession>
<dbReference type="EMBL" id="MT776806">
    <property type="protein sequence ID" value="QNJ59225.1"/>
    <property type="molecule type" value="Genomic_DNA"/>
</dbReference>
<protein>
    <submittedName>
        <fullName evidence="1">Major capsid protein</fullName>
    </submittedName>
</protein>